<dbReference type="AlphaFoldDB" id="A0A0J5FT42"/>
<feature type="domain" description="ATP-grasp" evidence="5">
    <location>
        <begin position="73"/>
        <end position="273"/>
    </location>
</feature>
<evidence type="ECO:0000313" key="7">
    <source>
        <dbReference type="Proteomes" id="UP000036277"/>
    </source>
</evidence>
<dbReference type="PANTHER" id="PTHR23132:SF23">
    <property type="entry name" value="D-ALANINE--D-ALANINE LIGASE B"/>
    <property type="match status" value="1"/>
</dbReference>
<keyword evidence="3" id="KW-0961">Cell wall biogenesis/degradation</keyword>
<evidence type="ECO:0000313" key="6">
    <source>
        <dbReference type="EMBL" id="KMJ45077.1"/>
    </source>
</evidence>
<keyword evidence="4" id="KW-0067">ATP-binding</keyword>
<protein>
    <recommendedName>
        <fullName evidence="5">ATP-grasp domain-containing protein</fullName>
    </recommendedName>
</protein>
<accession>A0A0J5FT42</accession>
<dbReference type="EMBL" id="LFCV01000065">
    <property type="protein sequence ID" value="KMJ45077.1"/>
    <property type="molecule type" value="Genomic_DNA"/>
</dbReference>
<evidence type="ECO:0000259" key="5">
    <source>
        <dbReference type="PROSITE" id="PS50975"/>
    </source>
</evidence>
<evidence type="ECO:0000256" key="4">
    <source>
        <dbReference type="PROSITE-ProRule" id="PRU00409"/>
    </source>
</evidence>
<evidence type="ECO:0000256" key="1">
    <source>
        <dbReference type="ARBA" id="ARBA00010871"/>
    </source>
</evidence>
<dbReference type="Gene3D" id="3.30.470.20">
    <property type="entry name" value="ATP-grasp fold, B domain"/>
    <property type="match status" value="1"/>
</dbReference>
<dbReference type="InterPro" id="IPR011095">
    <property type="entry name" value="Dala_Dala_lig_C"/>
</dbReference>
<dbReference type="RefSeq" id="WP_047963370.1">
    <property type="nucleotide sequence ID" value="NZ_CAWMBG010000065.1"/>
</dbReference>
<dbReference type="Pfam" id="PF07478">
    <property type="entry name" value="Dala_Dala_lig_C"/>
    <property type="match status" value="1"/>
</dbReference>
<dbReference type="InterPro" id="IPR011761">
    <property type="entry name" value="ATP-grasp"/>
</dbReference>
<dbReference type="SUPFAM" id="SSF52440">
    <property type="entry name" value="PreATP-grasp domain"/>
    <property type="match status" value="1"/>
</dbReference>
<dbReference type="PROSITE" id="PS50975">
    <property type="entry name" value="ATP_GRASP"/>
    <property type="match status" value="1"/>
</dbReference>
<comment type="caution">
    <text evidence="6">The sequence shown here is derived from an EMBL/GenBank/DDBJ whole genome shotgun (WGS) entry which is preliminary data.</text>
</comment>
<comment type="similarity">
    <text evidence="1">Belongs to the D-alanine--D-alanine ligase family.</text>
</comment>
<dbReference type="Proteomes" id="UP000036277">
    <property type="component" value="Unassembled WGS sequence"/>
</dbReference>
<sequence>MKRKKYIIQNIDGPESEFSALSVSNVLSVLNGEVVQVSRCTYLRIIQKLVDGVCFLCTHGGYGENGMLQNAMKEIGVMHTHSNPEAAFVMSSKHLTKKHYLRLGIPTPDWIYRGHLYGDNAQKISCFVHKPDDGGSKNGIFVSVNGNLHHNEIGEQLIQGDIEVSIVVYGSNNPICFPPLLRERNINNIGVLRETNTKLDHDLLKKCSYYAKIFHISLGARGLSKTDFVINPEGSIYALETDSQPGLALNQASARQANAYGLSYDKFIEGILNDREK</sequence>
<dbReference type="Gene3D" id="3.40.50.20">
    <property type="match status" value="1"/>
</dbReference>
<dbReference type="InterPro" id="IPR016185">
    <property type="entry name" value="PreATP-grasp_dom_sf"/>
</dbReference>
<dbReference type="GO" id="GO:0046872">
    <property type="term" value="F:metal ion binding"/>
    <property type="evidence" value="ECO:0007669"/>
    <property type="project" value="InterPro"/>
</dbReference>
<name>A0A0J5FT42_9GAMM</name>
<dbReference type="OrthoDB" id="9813261at2"/>
<keyword evidence="2" id="KW-0436">Ligase</keyword>
<gene>
    <name evidence="6" type="ORF">AB204_10775</name>
</gene>
<dbReference type="PANTHER" id="PTHR23132">
    <property type="entry name" value="D-ALANINE--D-ALANINE LIGASE"/>
    <property type="match status" value="1"/>
</dbReference>
<dbReference type="PATRIC" id="fig|880157.4.peg.2279"/>
<keyword evidence="7" id="KW-1185">Reference proteome</keyword>
<dbReference type="SUPFAM" id="SSF56059">
    <property type="entry name" value="Glutathione synthetase ATP-binding domain-like"/>
    <property type="match status" value="1"/>
</dbReference>
<proteinExistence type="inferred from homology"/>
<dbReference type="GO" id="GO:0008716">
    <property type="term" value="F:D-alanine-D-alanine ligase activity"/>
    <property type="evidence" value="ECO:0007669"/>
    <property type="project" value="InterPro"/>
</dbReference>
<dbReference type="STRING" id="880157.AB204_10775"/>
<dbReference type="GO" id="GO:0005524">
    <property type="term" value="F:ATP binding"/>
    <property type="evidence" value="ECO:0007669"/>
    <property type="project" value="UniProtKB-UniRule"/>
</dbReference>
<keyword evidence="4" id="KW-0547">Nucleotide-binding</keyword>
<reference evidence="6 7" key="1">
    <citation type="submission" date="2015-06" db="EMBL/GenBank/DDBJ databases">
        <title>Draft Whole-Genome Sequence of the Entomopathogenic Bacterium Xenorhabdus khoisanae.</title>
        <authorList>
            <person name="Naidoo S."/>
            <person name="Featherston J."/>
            <person name="Gray V.M."/>
        </authorList>
    </citation>
    <scope>NUCLEOTIDE SEQUENCE [LARGE SCALE GENOMIC DNA]</scope>
    <source>
        <strain evidence="6 7">MCB</strain>
    </source>
</reference>
<evidence type="ECO:0000256" key="2">
    <source>
        <dbReference type="ARBA" id="ARBA00022598"/>
    </source>
</evidence>
<evidence type="ECO:0000256" key="3">
    <source>
        <dbReference type="ARBA" id="ARBA00023316"/>
    </source>
</evidence>
<organism evidence="6 7">
    <name type="scientific">Xenorhabdus khoisanae</name>
    <dbReference type="NCBI Taxonomy" id="880157"/>
    <lineage>
        <taxon>Bacteria</taxon>
        <taxon>Pseudomonadati</taxon>
        <taxon>Pseudomonadota</taxon>
        <taxon>Gammaproteobacteria</taxon>
        <taxon>Enterobacterales</taxon>
        <taxon>Morganellaceae</taxon>
        <taxon>Xenorhabdus</taxon>
    </lineage>
</organism>
<dbReference type="GO" id="GO:0071555">
    <property type="term" value="P:cell wall organization"/>
    <property type="evidence" value="ECO:0007669"/>
    <property type="project" value="UniProtKB-KW"/>
</dbReference>